<dbReference type="EMBL" id="BJWK01000003">
    <property type="protein sequence ID" value="GEM07570.1"/>
    <property type="molecule type" value="Genomic_DNA"/>
</dbReference>
<dbReference type="AlphaFoldDB" id="A0A511KB26"/>
<feature type="region of interest" description="Disordered" evidence="1">
    <location>
        <begin position="43"/>
        <end position="71"/>
    </location>
</feature>
<evidence type="ECO:0000256" key="1">
    <source>
        <dbReference type="SAM" id="MobiDB-lite"/>
    </source>
</evidence>
<dbReference type="Proteomes" id="UP000321518">
    <property type="component" value="Unassembled WGS sequence"/>
</dbReference>
<reference evidence="2 3" key="1">
    <citation type="submission" date="2019-07" db="EMBL/GenBank/DDBJ databases">
        <title>Rhodotorula toruloides NBRC10032 genome sequencing.</title>
        <authorList>
            <person name="Shida Y."/>
            <person name="Takaku H."/>
            <person name="Ogasawara W."/>
            <person name="Mori K."/>
        </authorList>
    </citation>
    <scope>NUCLEOTIDE SEQUENCE [LARGE SCALE GENOMIC DNA]</scope>
    <source>
        <strain evidence="2 3">NBRC10032</strain>
    </source>
</reference>
<organism evidence="2 3">
    <name type="scientific">Rhodotorula toruloides</name>
    <name type="common">Yeast</name>
    <name type="synonym">Rhodosporidium toruloides</name>
    <dbReference type="NCBI Taxonomy" id="5286"/>
    <lineage>
        <taxon>Eukaryota</taxon>
        <taxon>Fungi</taxon>
        <taxon>Dikarya</taxon>
        <taxon>Basidiomycota</taxon>
        <taxon>Pucciniomycotina</taxon>
        <taxon>Microbotryomycetes</taxon>
        <taxon>Sporidiobolales</taxon>
        <taxon>Sporidiobolaceae</taxon>
        <taxon>Rhodotorula</taxon>
    </lineage>
</organism>
<sequence length="86" mass="9079">MAIATFVLVSATAGGLIGALLFKGRRLSFVRIAVPNDLKNSPRLLAEDEEANEEYEGLDLPSQVDSSQGLKAASRACTRRLSAGSS</sequence>
<comment type="caution">
    <text evidence="2">The sequence shown here is derived from an EMBL/GenBank/DDBJ whole genome shotgun (WGS) entry which is preliminary data.</text>
</comment>
<name>A0A511KB26_RHOTO</name>
<proteinExistence type="predicted"/>
<protein>
    <submittedName>
        <fullName evidence="2">Uncharacterized protein</fullName>
    </submittedName>
</protein>
<feature type="compositionally biased region" description="Acidic residues" evidence="1">
    <location>
        <begin position="47"/>
        <end position="57"/>
    </location>
</feature>
<gene>
    <name evidence="2" type="ORF">Rt10032_c03g1587</name>
</gene>
<accession>A0A511KB26</accession>
<evidence type="ECO:0000313" key="2">
    <source>
        <dbReference type="EMBL" id="GEM07570.1"/>
    </source>
</evidence>
<evidence type="ECO:0000313" key="3">
    <source>
        <dbReference type="Proteomes" id="UP000321518"/>
    </source>
</evidence>